<dbReference type="EMBL" id="FLQY01000351">
    <property type="protein sequence ID" value="SBT10450.1"/>
    <property type="molecule type" value="Genomic_DNA"/>
</dbReference>
<organism evidence="1 2">
    <name type="scientific">Candidatus Propionivibrio aalborgensis</name>
    <dbReference type="NCBI Taxonomy" id="1860101"/>
    <lineage>
        <taxon>Bacteria</taxon>
        <taxon>Pseudomonadati</taxon>
        <taxon>Pseudomonadota</taxon>
        <taxon>Betaproteobacteria</taxon>
        <taxon>Rhodocyclales</taxon>
        <taxon>Rhodocyclaceae</taxon>
        <taxon>Propionivibrio</taxon>
    </lineage>
</organism>
<evidence type="ECO:0000313" key="1">
    <source>
        <dbReference type="EMBL" id="SBT10450.1"/>
    </source>
</evidence>
<sequence>MGIDDVSPKQIRAFQRFLAVLPHGKDQDLVLLKAHLLIEEQVRQIIDERLKNPGALIDTRIDCHQAICLAQSFFPVDFQPWLWTALKKLNKIRNDIAHKLEPKGLNDKIKDFVASFPSGFADATPDAERFELTLWSVFVAVSDLVETPSAQIIELVPNNEP</sequence>
<evidence type="ECO:0008006" key="3">
    <source>
        <dbReference type="Google" id="ProtNLM"/>
    </source>
</evidence>
<gene>
    <name evidence="1" type="ORF">PROAA_50003</name>
</gene>
<name>A0A1A8XZU2_9RHOO</name>
<proteinExistence type="predicted"/>
<protein>
    <recommendedName>
        <fullName evidence="3">RiboL-PSP-HEPN domain-containing protein</fullName>
    </recommendedName>
</protein>
<dbReference type="AlphaFoldDB" id="A0A1A8XZU2"/>
<dbReference type="RefSeq" id="WP_186412036.1">
    <property type="nucleotide sequence ID" value="NZ_FLQY01000351.1"/>
</dbReference>
<evidence type="ECO:0000313" key="2">
    <source>
        <dbReference type="Proteomes" id="UP000199600"/>
    </source>
</evidence>
<reference evidence="1 2" key="1">
    <citation type="submission" date="2016-06" db="EMBL/GenBank/DDBJ databases">
        <authorList>
            <person name="Kjaerup R.B."/>
            <person name="Dalgaard T.S."/>
            <person name="Juul-Madsen H.R."/>
        </authorList>
    </citation>
    <scope>NUCLEOTIDE SEQUENCE [LARGE SCALE GENOMIC DNA]</scope>
    <source>
        <strain evidence="1">2</strain>
    </source>
</reference>
<dbReference type="Proteomes" id="UP000199600">
    <property type="component" value="Unassembled WGS sequence"/>
</dbReference>
<keyword evidence="2" id="KW-1185">Reference proteome</keyword>
<accession>A0A1A8XZU2</accession>